<protein>
    <submittedName>
        <fullName evidence="1">Uncharacterized protein</fullName>
    </submittedName>
</protein>
<name>A0A1N6N6Z8_9GAMM</name>
<evidence type="ECO:0000313" key="1">
    <source>
        <dbReference type="EMBL" id="SIP87806.1"/>
    </source>
</evidence>
<organism evidence="1 2">
    <name type="scientific">Marinobacterium stanieri</name>
    <dbReference type="NCBI Taxonomy" id="49186"/>
    <lineage>
        <taxon>Bacteria</taxon>
        <taxon>Pseudomonadati</taxon>
        <taxon>Pseudomonadota</taxon>
        <taxon>Gammaproteobacteria</taxon>
        <taxon>Oceanospirillales</taxon>
        <taxon>Oceanospirillaceae</taxon>
        <taxon>Marinobacterium</taxon>
    </lineage>
</organism>
<gene>
    <name evidence="1" type="ORF">SAMN05421647_10176</name>
</gene>
<dbReference type="RefSeq" id="WP_237708622.1">
    <property type="nucleotide sequence ID" value="NZ_FTMN01000001.1"/>
</dbReference>
<reference evidence="2" key="1">
    <citation type="submission" date="2017-01" db="EMBL/GenBank/DDBJ databases">
        <authorList>
            <person name="Varghese N."/>
            <person name="Submissions S."/>
        </authorList>
    </citation>
    <scope>NUCLEOTIDE SEQUENCE [LARGE SCALE GENOMIC DNA]</scope>
    <source>
        <strain evidence="2">DSM 7027</strain>
    </source>
</reference>
<proteinExistence type="predicted"/>
<keyword evidence="2" id="KW-1185">Reference proteome</keyword>
<evidence type="ECO:0000313" key="2">
    <source>
        <dbReference type="Proteomes" id="UP000186895"/>
    </source>
</evidence>
<dbReference type="EMBL" id="FTMN01000001">
    <property type="protein sequence ID" value="SIP87806.1"/>
    <property type="molecule type" value="Genomic_DNA"/>
</dbReference>
<sequence length="70" mass="7639">MKSVDMNASTQERTIAILGVDGENFEVSGVYQGSARKPSSYILTRTSGDTVSVRDLSSFPSHQQVRDLMS</sequence>
<dbReference type="Proteomes" id="UP000186895">
    <property type="component" value="Unassembled WGS sequence"/>
</dbReference>
<dbReference type="AlphaFoldDB" id="A0A1N6N6Z8"/>
<accession>A0A1N6N6Z8</accession>